<dbReference type="EMBL" id="CAJNOR010011309">
    <property type="protein sequence ID" value="CAF1660361.1"/>
    <property type="molecule type" value="Genomic_DNA"/>
</dbReference>
<protein>
    <submittedName>
        <fullName evidence="2">Uncharacterized protein</fullName>
    </submittedName>
</protein>
<name>A0A815X3Z1_ADIRI</name>
<dbReference type="EMBL" id="CAJNOJ010001397">
    <property type="protein sequence ID" value="CAF1550576.1"/>
    <property type="molecule type" value="Genomic_DNA"/>
</dbReference>
<evidence type="ECO:0000256" key="1">
    <source>
        <dbReference type="SAM" id="MobiDB-lite"/>
    </source>
</evidence>
<evidence type="ECO:0000313" key="5">
    <source>
        <dbReference type="Proteomes" id="UP000663852"/>
    </source>
</evidence>
<keyword evidence="4" id="KW-1185">Reference proteome</keyword>
<sequence>MDMSNMVDDARQQPSTHVATIVDGLELHMTNSDKSNSVSEHKLSDDGFAASATTSDVSSNENDSKEDESQTMHWYDIEAVHHVEIEEEEMEQVDIQMLAVLNQTTTTISTPEIDDSQ</sequence>
<evidence type="ECO:0000313" key="4">
    <source>
        <dbReference type="Proteomes" id="UP000663828"/>
    </source>
</evidence>
<dbReference type="Proteomes" id="UP000663852">
    <property type="component" value="Unassembled WGS sequence"/>
</dbReference>
<evidence type="ECO:0000313" key="3">
    <source>
        <dbReference type="EMBL" id="CAF1660361.1"/>
    </source>
</evidence>
<gene>
    <name evidence="2" type="ORF">EDS130_LOCUS45976</name>
    <name evidence="3" type="ORF">XAT740_LOCUS56735</name>
</gene>
<reference evidence="2" key="1">
    <citation type="submission" date="2021-02" db="EMBL/GenBank/DDBJ databases">
        <authorList>
            <person name="Nowell W R."/>
        </authorList>
    </citation>
    <scope>NUCLEOTIDE SEQUENCE</scope>
</reference>
<feature type="region of interest" description="Disordered" evidence="1">
    <location>
        <begin position="31"/>
        <end position="72"/>
    </location>
</feature>
<organism evidence="2 5">
    <name type="scientific">Adineta ricciae</name>
    <name type="common">Rotifer</name>
    <dbReference type="NCBI Taxonomy" id="249248"/>
    <lineage>
        <taxon>Eukaryota</taxon>
        <taxon>Metazoa</taxon>
        <taxon>Spiralia</taxon>
        <taxon>Gnathifera</taxon>
        <taxon>Rotifera</taxon>
        <taxon>Eurotatoria</taxon>
        <taxon>Bdelloidea</taxon>
        <taxon>Adinetida</taxon>
        <taxon>Adinetidae</taxon>
        <taxon>Adineta</taxon>
    </lineage>
</organism>
<accession>A0A815X3Z1</accession>
<proteinExistence type="predicted"/>
<comment type="caution">
    <text evidence="2">The sequence shown here is derived from an EMBL/GenBank/DDBJ whole genome shotgun (WGS) entry which is preliminary data.</text>
</comment>
<dbReference type="AlphaFoldDB" id="A0A815X3Z1"/>
<dbReference type="Proteomes" id="UP000663828">
    <property type="component" value="Unassembled WGS sequence"/>
</dbReference>
<evidence type="ECO:0000313" key="2">
    <source>
        <dbReference type="EMBL" id="CAF1550576.1"/>
    </source>
</evidence>